<reference evidence="10 11" key="1">
    <citation type="submission" date="2019-01" db="EMBL/GenBank/DDBJ databases">
        <title>Draft genome sequence of Psathyrella aberdarensis IHI B618.</title>
        <authorList>
            <person name="Buettner E."/>
            <person name="Kellner H."/>
        </authorList>
    </citation>
    <scope>NUCLEOTIDE SEQUENCE [LARGE SCALE GENOMIC DNA]</scope>
    <source>
        <strain evidence="10 11">IHI B618</strain>
    </source>
</reference>
<comment type="subcellular location">
    <subcellularLocation>
        <location evidence="1">Nucleus</location>
    </subcellularLocation>
</comment>
<keyword evidence="11" id="KW-1185">Reference proteome</keyword>
<comment type="similarity">
    <text evidence="2">Belongs to the pinin family.</text>
</comment>
<evidence type="ECO:0000256" key="4">
    <source>
        <dbReference type="ARBA" id="ARBA00023015"/>
    </source>
</evidence>
<dbReference type="AlphaFoldDB" id="A0A4Q2D990"/>
<feature type="compositionally biased region" description="Basic and acidic residues" evidence="8">
    <location>
        <begin position="218"/>
        <end position="232"/>
    </location>
</feature>
<feature type="region of interest" description="Disordered" evidence="8">
    <location>
        <begin position="218"/>
        <end position="302"/>
    </location>
</feature>
<dbReference type="GO" id="GO:0071013">
    <property type="term" value="C:catalytic step 2 spliceosome"/>
    <property type="evidence" value="ECO:0007669"/>
    <property type="project" value="TreeGrafter"/>
</dbReference>
<feature type="compositionally biased region" description="Polar residues" evidence="8">
    <location>
        <begin position="1"/>
        <end position="10"/>
    </location>
</feature>
<feature type="region of interest" description="Disordered" evidence="8">
    <location>
        <begin position="97"/>
        <end position="116"/>
    </location>
</feature>
<dbReference type="EMBL" id="SDEE01000470">
    <property type="protein sequence ID" value="RXW16140.1"/>
    <property type="molecule type" value="Genomic_DNA"/>
</dbReference>
<evidence type="ECO:0000256" key="8">
    <source>
        <dbReference type="SAM" id="MobiDB-lite"/>
    </source>
</evidence>
<dbReference type="InterPro" id="IPR039853">
    <property type="entry name" value="Pinin"/>
</dbReference>
<dbReference type="Pfam" id="PF04696">
    <property type="entry name" value="Pinin_SDK_memA"/>
    <property type="match status" value="1"/>
</dbReference>
<protein>
    <recommendedName>
        <fullName evidence="9">Pinin/SDK/MemA protein domain-containing protein</fullName>
    </recommendedName>
</protein>
<dbReference type="STRING" id="2316362.A0A4Q2D990"/>
<accession>A0A4Q2D990</accession>
<evidence type="ECO:0000313" key="10">
    <source>
        <dbReference type="EMBL" id="RXW16140.1"/>
    </source>
</evidence>
<dbReference type="OrthoDB" id="330772at2759"/>
<comment type="caution">
    <text evidence="10">The sequence shown here is derived from an EMBL/GenBank/DDBJ whole genome shotgun (WGS) entry which is preliminary data.</text>
</comment>
<proteinExistence type="inferred from homology"/>
<evidence type="ECO:0000313" key="11">
    <source>
        <dbReference type="Proteomes" id="UP000290288"/>
    </source>
</evidence>
<keyword evidence="6" id="KW-0508">mRNA splicing</keyword>
<dbReference type="PANTHER" id="PTHR12707">
    <property type="entry name" value="PINN"/>
    <property type="match status" value="1"/>
</dbReference>
<organism evidence="10 11">
    <name type="scientific">Candolleomyces aberdarensis</name>
    <dbReference type="NCBI Taxonomy" id="2316362"/>
    <lineage>
        <taxon>Eukaryota</taxon>
        <taxon>Fungi</taxon>
        <taxon>Dikarya</taxon>
        <taxon>Basidiomycota</taxon>
        <taxon>Agaricomycotina</taxon>
        <taxon>Agaricomycetes</taxon>
        <taxon>Agaricomycetidae</taxon>
        <taxon>Agaricales</taxon>
        <taxon>Agaricineae</taxon>
        <taxon>Psathyrellaceae</taxon>
        <taxon>Candolleomyces</taxon>
    </lineage>
</organism>
<feature type="region of interest" description="Disordered" evidence="8">
    <location>
        <begin position="145"/>
        <end position="166"/>
    </location>
</feature>
<feature type="domain" description="Pinin/SDK/MemA protein" evidence="9">
    <location>
        <begin position="49"/>
        <end position="145"/>
    </location>
</feature>
<evidence type="ECO:0000256" key="7">
    <source>
        <dbReference type="ARBA" id="ARBA00023242"/>
    </source>
</evidence>
<name>A0A4Q2D990_9AGAR</name>
<evidence type="ECO:0000256" key="2">
    <source>
        <dbReference type="ARBA" id="ARBA00010386"/>
    </source>
</evidence>
<feature type="compositionally biased region" description="Polar residues" evidence="8">
    <location>
        <begin position="20"/>
        <end position="30"/>
    </location>
</feature>
<evidence type="ECO:0000259" key="9">
    <source>
        <dbReference type="Pfam" id="PF04696"/>
    </source>
</evidence>
<evidence type="ECO:0000256" key="5">
    <source>
        <dbReference type="ARBA" id="ARBA00023163"/>
    </source>
</evidence>
<sequence>MSTAEASTQDQKSEMGDVVSPSTEAPSQPAATRARPRLNLGALAGAGAERKRGKSMFGIVLGTLNKAKVEDKERNASEAAKKRQLIEQRLQIKLRKETDSVRRAEEAKKEKTLANRKEEDLQLKDSIYKLRRRRLPVLANFLLTSDTIPPEGSPPPPSTNSLAPVPRSHPPPLYYLPAVLTPAQEVFLVTEAVKKEWDAFKQEREAGIAEINDLRQKVADEEARQKADRDAMDTDAPAPEAASPSLTKGAGPSSSSDKLRDAAMDVDDGARASPPAGSTRPESEKKDEPAPMQADDEEAVEY</sequence>
<dbReference type="GO" id="GO:0008380">
    <property type="term" value="P:RNA splicing"/>
    <property type="evidence" value="ECO:0007669"/>
    <property type="project" value="UniProtKB-KW"/>
</dbReference>
<evidence type="ECO:0000256" key="1">
    <source>
        <dbReference type="ARBA" id="ARBA00004123"/>
    </source>
</evidence>
<keyword evidence="7" id="KW-0539">Nucleus</keyword>
<feature type="region of interest" description="Disordered" evidence="8">
    <location>
        <begin position="1"/>
        <end position="38"/>
    </location>
</feature>
<keyword evidence="3" id="KW-0507">mRNA processing</keyword>
<dbReference type="GO" id="GO:0006397">
    <property type="term" value="P:mRNA processing"/>
    <property type="evidence" value="ECO:0007669"/>
    <property type="project" value="UniProtKB-KW"/>
</dbReference>
<dbReference type="InterPro" id="IPR006786">
    <property type="entry name" value="Pinin_SDK_MemA"/>
</dbReference>
<dbReference type="PANTHER" id="PTHR12707:SF0">
    <property type="entry name" value="PININ"/>
    <property type="match status" value="1"/>
</dbReference>
<keyword evidence="4" id="KW-0805">Transcription regulation</keyword>
<keyword evidence="5" id="KW-0804">Transcription</keyword>
<evidence type="ECO:0000256" key="6">
    <source>
        <dbReference type="ARBA" id="ARBA00023187"/>
    </source>
</evidence>
<evidence type="ECO:0000256" key="3">
    <source>
        <dbReference type="ARBA" id="ARBA00022664"/>
    </source>
</evidence>
<gene>
    <name evidence="10" type="ORF">EST38_g9711</name>
</gene>
<dbReference type="Proteomes" id="UP000290288">
    <property type="component" value="Unassembled WGS sequence"/>
</dbReference>